<keyword evidence="1" id="KW-0472">Membrane</keyword>
<name>A0ABQ6GM40_9GAMM</name>
<dbReference type="EMBL" id="BSST01000001">
    <property type="protein sequence ID" value="GLX76679.1"/>
    <property type="molecule type" value="Genomic_DNA"/>
</dbReference>
<sequence length="177" mass="19789">MTTIYELSGFTERLFILIQLLIALGFIVGIAFFGLKHLIGKAKLLILVPISYLIFVCNSHYQDFDKVTKYENILASNSYSSFRGKLIKVTQKDEYNYYQDSPRSAGLATVIETSTGTLKSVKPKHSSIGDIGCFTNTLVGELEEYVGKNIFLAYVNRAVENRNSPLLCVLKIEVTEG</sequence>
<gene>
    <name evidence="2" type="ORF">tinsulaeT_00190</name>
</gene>
<dbReference type="Proteomes" id="UP001157186">
    <property type="component" value="Unassembled WGS sequence"/>
</dbReference>
<evidence type="ECO:0000313" key="2">
    <source>
        <dbReference type="EMBL" id="GLX76679.1"/>
    </source>
</evidence>
<protein>
    <submittedName>
        <fullName evidence="2">Uncharacterized protein</fullName>
    </submittedName>
</protein>
<comment type="caution">
    <text evidence="2">The sequence shown here is derived from an EMBL/GenBank/DDBJ whole genome shotgun (WGS) entry which is preliminary data.</text>
</comment>
<feature type="transmembrane region" description="Helical" evidence="1">
    <location>
        <begin position="14"/>
        <end position="35"/>
    </location>
</feature>
<evidence type="ECO:0000256" key="1">
    <source>
        <dbReference type="SAM" id="Phobius"/>
    </source>
</evidence>
<accession>A0ABQ6GM40</accession>
<organism evidence="2 3">
    <name type="scientific">Thalassotalea insulae</name>
    <dbReference type="NCBI Taxonomy" id="2056778"/>
    <lineage>
        <taxon>Bacteria</taxon>
        <taxon>Pseudomonadati</taxon>
        <taxon>Pseudomonadota</taxon>
        <taxon>Gammaproteobacteria</taxon>
        <taxon>Alteromonadales</taxon>
        <taxon>Colwelliaceae</taxon>
        <taxon>Thalassotalea</taxon>
    </lineage>
</organism>
<keyword evidence="1" id="KW-1133">Transmembrane helix</keyword>
<reference evidence="2 3" key="1">
    <citation type="submission" date="2023-03" db="EMBL/GenBank/DDBJ databases">
        <title>Draft genome sequence of Thalassotalea insulae KCTC 62186T.</title>
        <authorList>
            <person name="Sawabe T."/>
        </authorList>
    </citation>
    <scope>NUCLEOTIDE SEQUENCE [LARGE SCALE GENOMIC DNA]</scope>
    <source>
        <strain evidence="2 3">KCTC 62186</strain>
    </source>
</reference>
<evidence type="ECO:0000313" key="3">
    <source>
        <dbReference type="Proteomes" id="UP001157186"/>
    </source>
</evidence>
<keyword evidence="3" id="KW-1185">Reference proteome</keyword>
<proteinExistence type="predicted"/>
<keyword evidence="1" id="KW-0812">Transmembrane</keyword>
<dbReference type="RefSeq" id="WP_284242469.1">
    <property type="nucleotide sequence ID" value="NZ_BSST01000001.1"/>
</dbReference>